<name>A0A401NVP0_SCYTO</name>
<evidence type="ECO:0000259" key="4">
    <source>
        <dbReference type="PROSITE" id="PS50195"/>
    </source>
</evidence>
<accession>A0A401NVP0</accession>
<dbReference type="Gene3D" id="2.30.29.30">
    <property type="entry name" value="Pleckstrin-homology domain (PH domain)/Phosphotyrosine-binding domain (PTB)"/>
    <property type="match status" value="1"/>
</dbReference>
<dbReference type="GO" id="GO:0006886">
    <property type="term" value="P:intracellular protein transport"/>
    <property type="evidence" value="ECO:0007669"/>
    <property type="project" value="TreeGrafter"/>
</dbReference>
<evidence type="ECO:0000313" key="6">
    <source>
        <dbReference type="Proteomes" id="UP000288216"/>
    </source>
</evidence>
<dbReference type="InterPro" id="IPR001683">
    <property type="entry name" value="PX_dom"/>
</dbReference>
<comment type="similarity">
    <text evidence="1">Belongs to the sorting nexin family.</text>
</comment>
<dbReference type="GO" id="GO:0032456">
    <property type="term" value="P:endocytic recycling"/>
    <property type="evidence" value="ECO:0007669"/>
    <property type="project" value="TreeGrafter"/>
</dbReference>
<dbReference type="InterPro" id="IPR036871">
    <property type="entry name" value="PX_dom_sf"/>
</dbReference>
<dbReference type="OMA" id="EQYLQNX"/>
<dbReference type="FunFam" id="3.30.1520.10:FF:000008">
    <property type="entry name" value="Sorting nexin-17 isoform1"/>
    <property type="match status" value="1"/>
</dbReference>
<evidence type="ECO:0000313" key="5">
    <source>
        <dbReference type="EMBL" id="GCB64948.1"/>
    </source>
</evidence>
<comment type="caution">
    <text evidence="5">The sequence shown here is derived from an EMBL/GenBank/DDBJ whole genome shotgun (WGS) entry which is preliminary data.</text>
</comment>
<keyword evidence="2" id="KW-0813">Transport</keyword>
<dbReference type="Pfam" id="PF21273">
    <property type="entry name" value="SNX17-27-31_F1_FERM"/>
    <property type="match status" value="1"/>
</dbReference>
<dbReference type="EMBL" id="BFAA01005513">
    <property type="protein sequence ID" value="GCB64948.1"/>
    <property type="molecule type" value="Genomic_DNA"/>
</dbReference>
<dbReference type="STRING" id="75743.A0A401NVP0"/>
<dbReference type="Gene3D" id="3.30.1520.10">
    <property type="entry name" value="Phox-like domain"/>
    <property type="match status" value="1"/>
</dbReference>
<proteinExistence type="inferred from homology"/>
<dbReference type="PANTHER" id="PTHR12431">
    <property type="entry name" value="SORTING NEXIN 17 AND 27"/>
    <property type="match status" value="1"/>
</dbReference>
<evidence type="ECO:0000256" key="2">
    <source>
        <dbReference type="ARBA" id="ARBA00022448"/>
    </source>
</evidence>
<dbReference type="PROSITE" id="PS50195">
    <property type="entry name" value="PX"/>
    <property type="match status" value="1"/>
</dbReference>
<dbReference type="GO" id="GO:0035091">
    <property type="term" value="F:phosphatidylinositol binding"/>
    <property type="evidence" value="ECO:0007669"/>
    <property type="project" value="InterPro"/>
</dbReference>
<evidence type="ECO:0000256" key="3">
    <source>
        <dbReference type="ARBA" id="ARBA00022927"/>
    </source>
</evidence>
<gene>
    <name evidence="5" type="ORF">scyTo_0011816</name>
</gene>
<protein>
    <recommendedName>
        <fullName evidence="4">PX domain-containing protein</fullName>
    </recommendedName>
</protein>
<dbReference type="InterPro" id="IPR048763">
    <property type="entry name" value="SNX17-31_FERM_F1"/>
</dbReference>
<dbReference type="InterPro" id="IPR040842">
    <property type="entry name" value="SNX17/31_FERM"/>
</dbReference>
<dbReference type="PANTHER" id="PTHR12431:SF15">
    <property type="entry name" value="SORTING NEXIN-31"/>
    <property type="match status" value="1"/>
</dbReference>
<organism evidence="5 6">
    <name type="scientific">Scyliorhinus torazame</name>
    <name type="common">Cloudy catshark</name>
    <name type="synonym">Catulus torazame</name>
    <dbReference type="NCBI Taxonomy" id="75743"/>
    <lineage>
        <taxon>Eukaryota</taxon>
        <taxon>Metazoa</taxon>
        <taxon>Chordata</taxon>
        <taxon>Craniata</taxon>
        <taxon>Vertebrata</taxon>
        <taxon>Chondrichthyes</taxon>
        <taxon>Elasmobranchii</taxon>
        <taxon>Galeomorphii</taxon>
        <taxon>Galeoidea</taxon>
        <taxon>Carcharhiniformes</taxon>
        <taxon>Scyliorhinidae</taxon>
        <taxon>Scyliorhinus</taxon>
    </lineage>
</organism>
<dbReference type="AlphaFoldDB" id="A0A401NVP0"/>
<dbReference type="Proteomes" id="UP000288216">
    <property type="component" value="Unassembled WGS sequence"/>
</dbReference>
<sequence>MQFTIGQTERASDSLGARYVVYGIHLEGYLFCKLRYSQLYKWNEKLRHYFGKNLVPCFPPKNYLAPTESMAEERRLKLQQYIQKVGEDPVISASEIFTALLKNAQQETFKIRERDILLEILLADGKRLMIDTHTSHSADRMLEIAAQKVELSRQFLEHFALYLVCERPNGGYSVLKRLHGFELPYVSLWSLQDENCRIMIRKSYLDPLEDKMLMESSGGVTLLYSQFLESIGKAKFYGYVLFEACSCDYPEPNTPAVVRVGNDEINCCTQLSSNRFKETSFKVNRIRCWKISLQVHNETELKPELSFEYQDNSDLWQWITIYTHQAFLLSSFIQEIVIEKLKISEGYTEMQIENATSELRTTPWNSLTALSKHSGVVLQKMLITD</sequence>
<evidence type="ECO:0000256" key="1">
    <source>
        <dbReference type="ARBA" id="ARBA00010883"/>
    </source>
</evidence>
<feature type="domain" description="PX" evidence="4">
    <location>
        <begin position="1"/>
        <end position="108"/>
    </location>
</feature>
<keyword evidence="3" id="KW-0653">Protein transport</keyword>
<keyword evidence="6" id="KW-1185">Reference proteome</keyword>
<dbReference type="InterPro" id="IPR011993">
    <property type="entry name" value="PH-like_dom_sf"/>
</dbReference>
<dbReference type="SMART" id="SM00312">
    <property type="entry name" value="PX"/>
    <property type="match status" value="1"/>
</dbReference>
<dbReference type="Pfam" id="PF00787">
    <property type="entry name" value="PX"/>
    <property type="match status" value="1"/>
</dbReference>
<dbReference type="Gene3D" id="3.10.20.90">
    <property type="entry name" value="Phosphatidylinositol 3-kinase Catalytic Subunit, Chain A, domain 1"/>
    <property type="match status" value="1"/>
</dbReference>
<dbReference type="OrthoDB" id="5772781at2759"/>
<dbReference type="GO" id="GO:0005769">
    <property type="term" value="C:early endosome"/>
    <property type="evidence" value="ECO:0007669"/>
    <property type="project" value="TreeGrafter"/>
</dbReference>
<dbReference type="Pfam" id="PF18116">
    <property type="entry name" value="SNX17_FERM_C"/>
    <property type="match status" value="1"/>
</dbReference>
<dbReference type="SUPFAM" id="SSF64268">
    <property type="entry name" value="PX domain"/>
    <property type="match status" value="1"/>
</dbReference>
<reference evidence="5 6" key="1">
    <citation type="journal article" date="2018" name="Nat. Ecol. Evol.">
        <title>Shark genomes provide insights into elasmobranch evolution and the origin of vertebrates.</title>
        <authorList>
            <person name="Hara Y"/>
            <person name="Yamaguchi K"/>
            <person name="Onimaru K"/>
            <person name="Kadota M"/>
            <person name="Koyanagi M"/>
            <person name="Keeley SD"/>
            <person name="Tatsumi K"/>
            <person name="Tanaka K"/>
            <person name="Motone F"/>
            <person name="Kageyama Y"/>
            <person name="Nozu R"/>
            <person name="Adachi N"/>
            <person name="Nishimura O"/>
            <person name="Nakagawa R"/>
            <person name="Tanegashima C"/>
            <person name="Kiyatake I"/>
            <person name="Matsumoto R"/>
            <person name="Murakumo K"/>
            <person name="Nishida K"/>
            <person name="Terakita A"/>
            <person name="Kuratani S"/>
            <person name="Sato K"/>
            <person name="Hyodo S Kuraku.S."/>
        </authorList>
    </citation>
    <scope>NUCLEOTIDE SEQUENCE [LARGE SCALE GENOMIC DNA]</scope>
</reference>